<dbReference type="PANTHER" id="PTHR23416:SF23">
    <property type="entry name" value="ACETYLTRANSFERASE C18B11.09C-RELATED"/>
    <property type="match status" value="1"/>
</dbReference>
<dbReference type="EC" id="2.3.1.-" evidence="5"/>
<reference evidence="6" key="1">
    <citation type="journal article" date="2019" name="Int. J. Syst. Evol. Microbiol.">
        <title>The Global Catalogue of Microorganisms (GCM) 10K type strain sequencing project: providing services to taxonomists for standard genome sequencing and annotation.</title>
        <authorList>
            <consortium name="The Broad Institute Genomics Platform"/>
            <consortium name="The Broad Institute Genome Sequencing Center for Infectious Disease"/>
            <person name="Wu L."/>
            <person name="Ma J."/>
        </authorList>
    </citation>
    <scope>NUCLEOTIDE SEQUENCE [LARGE SCALE GENOMIC DNA]</scope>
    <source>
        <strain evidence="6">CCUG 60898</strain>
    </source>
</reference>
<dbReference type="InterPro" id="IPR018357">
    <property type="entry name" value="Hexapep_transf_CS"/>
</dbReference>
<comment type="caution">
    <text evidence="5">The sequence shown here is derived from an EMBL/GenBank/DDBJ whole genome shotgun (WGS) entry which is preliminary data.</text>
</comment>
<dbReference type="Gene3D" id="3.40.50.300">
    <property type="entry name" value="P-loop containing nucleotide triphosphate hydrolases"/>
    <property type="match status" value="1"/>
</dbReference>
<dbReference type="Pfam" id="PF14602">
    <property type="entry name" value="Hexapep_2"/>
    <property type="match status" value="1"/>
</dbReference>
<keyword evidence="3" id="KW-0677">Repeat</keyword>
<dbReference type="GO" id="GO:0016746">
    <property type="term" value="F:acyltransferase activity"/>
    <property type="evidence" value="ECO:0007669"/>
    <property type="project" value="UniProtKB-KW"/>
</dbReference>
<proteinExistence type="inferred from homology"/>
<dbReference type="Pfam" id="PF00132">
    <property type="entry name" value="Hexapep"/>
    <property type="match status" value="1"/>
</dbReference>
<dbReference type="PROSITE" id="PS00101">
    <property type="entry name" value="HEXAPEP_TRANSFERASES"/>
    <property type="match status" value="2"/>
</dbReference>
<evidence type="ECO:0000256" key="2">
    <source>
        <dbReference type="ARBA" id="ARBA00022679"/>
    </source>
</evidence>
<dbReference type="SUPFAM" id="SSF52540">
    <property type="entry name" value="P-loop containing nucleoside triphosphate hydrolases"/>
    <property type="match status" value="1"/>
</dbReference>
<evidence type="ECO:0000256" key="3">
    <source>
        <dbReference type="ARBA" id="ARBA00022737"/>
    </source>
</evidence>
<evidence type="ECO:0000313" key="5">
    <source>
        <dbReference type="EMBL" id="MFD0975748.1"/>
    </source>
</evidence>
<gene>
    <name evidence="5" type="ORF">ACFQ1G_02995</name>
</gene>
<dbReference type="InterPro" id="IPR027417">
    <property type="entry name" value="P-loop_NTPase"/>
</dbReference>
<evidence type="ECO:0000313" key="6">
    <source>
        <dbReference type="Proteomes" id="UP001597100"/>
    </source>
</evidence>
<keyword evidence="4 5" id="KW-0012">Acyltransferase</keyword>
<dbReference type="SUPFAM" id="SSF51161">
    <property type="entry name" value="Trimeric LpxA-like enzymes"/>
    <property type="match status" value="1"/>
</dbReference>
<dbReference type="Proteomes" id="UP001597100">
    <property type="component" value="Unassembled WGS sequence"/>
</dbReference>
<dbReference type="EMBL" id="JBHTJP010000032">
    <property type="protein sequence ID" value="MFD0975748.1"/>
    <property type="molecule type" value="Genomic_DNA"/>
</dbReference>
<dbReference type="InterPro" id="IPR001451">
    <property type="entry name" value="Hexapep"/>
</dbReference>
<protein>
    <submittedName>
        <fullName evidence="5">Acyltransferase</fullName>
        <ecNumber evidence="5">2.3.1.-</ecNumber>
    </submittedName>
</protein>
<keyword evidence="2 5" id="KW-0808">Transferase</keyword>
<comment type="similarity">
    <text evidence="1">Belongs to the transferase hexapeptide repeat family.</text>
</comment>
<dbReference type="PANTHER" id="PTHR23416">
    <property type="entry name" value="SIALIC ACID SYNTHASE-RELATED"/>
    <property type="match status" value="1"/>
</dbReference>
<organism evidence="5 6">
    <name type="scientific">Salinimicrobium gaetbulicola</name>
    <dbReference type="NCBI Taxonomy" id="999702"/>
    <lineage>
        <taxon>Bacteria</taxon>
        <taxon>Pseudomonadati</taxon>
        <taxon>Bacteroidota</taxon>
        <taxon>Flavobacteriia</taxon>
        <taxon>Flavobacteriales</taxon>
        <taxon>Flavobacteriaceae</taxon>
        <taxon>Salinimicrobium</taxon>
    </lineage>
</organism>
<keyword evidence="6" id="KW-1185">Reference proteome</keyword>
<sequence>MKSLLFRILKKIVFIFLEFKNLYVNRFIREYYTSLVYKKAFNIGADVKINGKIKVSNFRGLTIGNNVHIGGTSFINAEGGVIIGDNTHISRNVSIYSSSHNYEGEALPYDQTLKTKPVVIGKNVWIGMNVSIAPGVTIGEGSIIGIGVVLNKSVEPGSIIVQTGFKQVSTRNFEHYDNLNAKKIYGGQSGIKLSEEIVNDFFVPISECQQQVFILSTGRAGSQSIATVLDQHPKIKGQHEPHWELFKLSTEYEYGIISKEELTGYLKEIYSKPGLIPVNHIYAESDQKLSNLVPILNEIFPNSKFIWCIRKPEKFVKSAFTRGWYQEKNKFDNKGRLIMDPLYSSRACRVEGDKVGEFTTTEWNDLDAFAKCCWYWSFWNAKIENLLSKLDKDRWIKIDIDKLSSENERLERFIGISDFHFKTEHKNKAHKRYKKNYTQFEYTDDQLKVLEEMCGPKKVEYFG</sequence>
<accession>A0ABW3IDB2</accession>
<dbReference type="CDD" id="cd04647">
    <property type="entry name" value="LbH_MAT_like"/>
    <property type="match status" value="1"/>
</dbReference>
<evidence type="ECO:0000256" key="1">
    <source>
        <dbReference type="ARBA" id="ARBA00007274"/>
    </source>
</evidence>
<dbReference type="RefSeq" id="WP_380736787.1">
    <property type="nucleotide sequence ID" value="NZ_JBHTJP010000032.1"/>
</dbReference>
<evidence type="ECO:0000256" key="4">
    <source>
        <dbReference type="ARBA" id="ARBA00023315"/>
    </source>
</evidence>
<dbReference type="InterPro" id="IPR011004">
    <property type="entry name" value="Trimer_LpxA-like_sf"/>
</dbReference>
<dbReference type="InterPro" id="IPR051159">
    <property type="entry name" value="Hexapeptide_acetyltransf"/>
</dbReference>
<dbReference type="Gene3D" id="2.160.10.10">
    <property type="entry name" value="Hexapeptide repeat proteins"/>
    <property type="match status" value="1"/>
</dbReference>
<name>A0ABW3IDB2_9FLAO</name>